<sequence length="142" mass="14221">MAGLGHLRASPVLGAGLHSVSRQVQAGLGSAARFGVAVLAWSRVRPGVTGGDPPTAKLVLLSTAAGGSGDRGGGGAASTTGDASSTLGSTLSFSAARKGRSGQLRRRPVLAEGAAHTGGEEGPLRDEARRPWQQARMVRLSS</sequence>
<dbReference type="EMBL" id="CAJGYO010000005">
    <property type="protein sequence ID" value="CAD6230759.1"/>
    <property type="molecule type" value="Genomic_DNA"/>
</dbReference>
<name>A0A811P182_9POAL</name>
<dbReference type="Proteomes" id="UP000604825">
    <property type="component" value="Unassembled WGS sequence"/>
</dbReference>
<comment type="caution">
    <text evidence="2">The sequence shown here is derived from an EMBL/GenBank/DDBJ whole genome shotgun (WGS) entry which is preliminary data.</text>
</comment>
<feature type="compositionally biased region" description="Basic residues" evidence="1">
    <location>
        <begin position="97"/>
        <end position="108"/>
    </location>
</feature>
<dbReference type="AlphaFoldDB" id="A0A811P182"/>
<evidence type="ECO:0000256" key="1">
    <source>
        <dbReference type="SAM" id="MobiDB-lite"/>
    </source>
</evidence>
<evidence type="ECO:0000313" key="2">
    <source>
        <dbReference type="EMBL" id="CAD6230759.1"/>
    </source>
</evidence>
<proteinExistence type="predicted"/>
<gene>
    <name evidence="2" type="ORF">NCGR_LOCUS20976</name>
</gene>
<feature type="compositionally biased region" description="Low complexity" evidence="1">
    <location>
        <begin position="77"/>
        <end position="92"/>
    </location>
</feature>
<feature type="compositionally biased region" description="Basic and acidic residues" evidence="1">
    <location>
        <begin position="118"/>
        <end position="130"/>
    </location>
</feature>
<feature type="region of interest" description="Disordered" evidence="1">
    <location>
        <begin position="62"/>
        <end position="142"/>
    </location>
</feature>
<organism evidence="2 3">
    <name type="scientific">Miscanthus lutarioriparius</name>
    <dbReference type="NCBI Taxonomy" id="422564"/>
    <lineage>
        <taxon>Eukaryota</taxon>
        <taxon>Viridiplantae</taxon>
        <taxon>Streptophyta</taxon>
        <taxon>Embryophyta</taxon>
        <taxon>Tracheophyta</taxon>
        <taxon>Spermatophyta</taxon>
        <taxon>Magnoliopsida</taxon>
        <taxon>Liliopsida</taxon>
        <taxon>Poales</taxon>
        <taxon>Poaceae</taxon>
        <taxon>PACMAD clade</taxon>
        <taxon>Panicoideae</taxon>
        <taxon>Andropogonodae</taxon>
        <taxon>Andropogoneae</taxon>
        <taxon>Saccharinae</taxon>
        <taxon>Miscanthus</taxon>
    </lineage>
</organism>
<evidence type="ECO:0000313" key="3">
    <source>
        <dbReference type="Proteomes" id="UP000604825"/>
    </source>
</evidence>
<protein>
    <submittedName>
        <fullName evidence="2">Uncharacterized protein</fullName>
    </submittedName>
</protein>
<reference evidence="2" key="1">
    <citation type="submission" date="2020-10" db="EMBL/GenBank/DDBJ databases">
        <authorList>
            <person name="Han B."/>
            <person name="Lu T."/>
            <person name="Zhao Q."/>
            <person name="Huang X."/>
            <person name="Zhao Y."/>
        </authorList>
    </citation>
    <scope>NUCLEOTIDE SEQUENCE</scope>
</reference>
<keyword evidence="3" id="KW-1185">Reference proteome</keyword>
<feature type="compositionally biased region" description="Gly residues" evidence="1">
    <location>
        <begin position="66"/>
        <end position="76"/>
    </location>
</feature>
<accession>A0A811P182</accession>